<feature type="coiled-coil region" evidence="1">
    <location>
        <begin position="1125"/>
        <end position="1152"/>
    </location>
</feature>
<sequence length="1197" mass="129098">MSLSARSGPPANDGSKHPVRPTGLRPLESSLPVHPPVSLSSTSPGAVQLEPSKTRRIAVNLSNETPLTPVTSATGRRKKSWVDSASKTFGFTRLRRKTSFSKERTMSRDSGGAPRALSTRKLSVQPHNLTGSSRSPVPAPLAHQFQVNPPVPTGANHLHHPSPSERIEKPLPSLPVATVKYQSPVRRSLIDCTERPLRRRSVTPTDAETPEEEDWPPILPTKSDTNLPTYGNQAQLKPSLGESLYKSMGALNLQDNKEDQSQADSKSQIDNTMDTEGRDPQIESQAKERESTAGELLSDGRFRPLSSSQLPKPRDSMLQSLSRHVDSPVAVRQTKTSTLRLQQATGKSTWDPNEKSKLANSHIPTIRERAESPSPSGAKQNFQGGPVRVNSRGRCGVTGRGSPYTIPSRARSTRKPVHQNEANSYRRSFHTPTNAQDLYKGQEEVATQSSASPTRKSRKNSLPLSGRLVRPSINVGDEQDEATHPSTAEPFVSLATKKHNNTGLPAHRDNTSVSHSGSNSDSATHEAHAVGQPHLLTVKEVLSTPAPDDTESYVDSEEDNAGVSIQGYDSFGGYRVRHIGNNCLNMGPTLRITDSASRVLLGAEDRKNVLDADSPIKLRHKGSAPDIASPRMATDQIRRSSAVVTNLAGSMTFVRNLTDRTPNQYKTARENEAWQIVDDNSSVDTVVVRAELPGSEVTFDTHSIADNGDDLASSEAAFRPRSNTKGTSASDHGDWPGKDFEAFNICSDATLTASLPNVPTTGSASRRPGHSKSPSRPPTVVLREAPSKETAPFLFQDLEQEQAKQEKLANDLAKAAGSGSETSVNTQPTNSTTTASSTPSMSSATVPFPPRTSSRKPKPPPIIVSPPSISFFPNPAPKAYAVRPESLKKPRNVKPFSQSISPRTGSVKGRKISNVLAHSPSTSGKKKVVSSLRGLFHKKSFESTKATTKNGTSAGGEVVPLPVIPALVHEDDDLRQASFRRKPVPAFTPRDESNGRKFRNPLHVNTNATYTGMRPLKHKNPLTSPTTPWTANLKTPCPQTATATATGLGSNAESTSITVSPTNIPRMQHSPIVRSSPSLSHSPGTPAGPPLLSAATALTHNLLDLVRSTTDPAHKSHLIELSKCMVEVVNSARDAEKAMEKARMEASRAEVAYLKCAKQVMNVQGLVREITDSGMGIGIDIETGVEIDDQGRRVKDV</sequence>
<feature type="compositionally biased region" description="Low complexity" evidence="2">
    <location>
        <begin position="26"/>
        <end position="44"/>
    </location>
</feature>
<feature type="compositionally biased region" description="Polar residues" evidence="2">
    <location>
        <begin position="511"/>
        <end position="522"/>
    </location>
</feature>
<keyword evidence="4" id="KW-1185">Reference proteome</keyword>
<feature type="compositionally biased region" description="Low complexity" evidence="2">
    <location>
        <begin position="822"/>
        <end position="846"/>
    </location>
</feature>
<feature type="compositionally biased region" description="Polar residues" evidence="2">
    <location>
        <begin position="373"/>
        <end position="383"/>
    </location>
</feature>
<proteinExistence type="predicted"/>
<evidence type="ECO:0000256" key="2">
    <source>
        <dbReference type="SAM" id="MobiDB-lite"/>
    </source>
</evidence>
<gene>
    <name evidence="3" type="ORF">PV04_05436</name>
</gene>
<feature type="compositionally biased region" description="Basic and acidic residues" evidence="2">
    <location>
        <begin position="275"/>
        <end position="302"/>
    </location>
</feature>
<feature type="region of interest" description="Disordered" evidence="2">
    <location>
        <begin position="802"/>
        <end position="866"/>
    </location>
</feature>
<feature type="compositionally biased region" description="Polar residues" evidence="2">
    <location>
        <begin position="1047"/>
        <end position="1065"/>
    </location>
</feature>
<feature type="compositionally biased region" description="Polar residues" evidence="2">
    <location>
        <begin position="222"/>
        <end position="235"/>
    </location>
</feature>
<dbReference type="STRING" id="5601.A0A0D2CWM4"/>
<name>A0A0D2CWM4_9EURO</name>
<evidence type="ECO:0000256" key="1">
    <source>
        <dbReference type="SAM" id="Coils"/>
    </source>
</evidence>
<feature type="region of interest" description="Disordered" evidence="2">
    <location>
        <begin position="753"/>
        <end position="782"/>
    </location>
</feature>
<feature type="compositionally biased region" description="Polar residues" evidence="2">
    <location>
        <begin position="1073"/>
        <end position="1083"/>
    </location>
</feature>
<feature type="region of interest" description="Disordered" evidence="2">
    <location>
        <begin position="1027"/>
        <end position="1089"/>
    </location>
</feature>
<organism evidence="3 4">
    <name type="scientific">Phialophora macrospora</name>
    <dbReference type="NCBI Taxonomy" id="1851006"/>
    <lineage>
        <taxon>Eukaryota</taxon>
        <taxon>Fungi</taxon>
        <taxon>Dikarya</taxon>
        <taxon>Ascomycota</taxon>
        <taxon>Pezizomycotina</taxon>
        <taxon>Eurotiomycetes</taxon>
        <taxon>Chaetothyriomycetidae</taxon>
        <taxon>Chaetothyriales</taxon>
        <taxon>Herpotrichiellaceae</taxon>
        <taxon>Phialophora</taxon>
    </lineage>
</organism>
<feature type="region of interest" description="Disordered" evidence="2">
    <location>
        <begin position="196"/>
        <end position="235"/>
    </location>
</feature>
<reference evidence="3 4" key="1">
    <citation type="submission" date="2015-01" db="EMBL/GenBank/DDBJ databases">
        <title>The Genome Sequence of Capronia semiimmersa CBS27337.</title>
        <authorList>
            <consortium name="The Broad Institute Genomics Platform"/>
            <person name="Cuomo C."/>
            <person name="de Hoog S."/>
            <person name="Gorbushina A."/>
            <person name="Stielow B."/>
            <person name="Teixiera M."/>
            <person name="Abouelleil A."/>
            <person name="Chapman S.B."/>
            <person name="Priest M."/>
            <person name="Young S.K."/>
            <person name="Wortman J."/>
            <person name="Nusbaum C."/>
            <person name="Birren B."/>
        </authorList>
    </citation>
    <scope>NUCLEOTIDE SEQUENCE [LARGE SCALE GENOMIC DNA]</scope>
    <source>
        <strain evidence="3 4">CBS 27337</strain>
    </source>
</reference>
<dbReference type="HOGENOM" id="CLU_290027_0_0_1"/>
<feature type="compositionally biased region" description="Polar residues" evidence="2">
    <location>
        <begin position="753"/>
        <end position="764"/>
    </location>
</feature>
<keyword evidence="1" id="KW-0175">Coiled coil</keyword>
<evidence type="ECO:0000313" key="3">
    <source>
        <dbReference type="EMBL" id="KIW69566.1"/>
    </source>
</evidence>
<dbReference type="Proteomes" id="UP000054266">
    <property type="component" value="Unassembled WGS sequence"/>
</dbReference>
<dbReference type="AlphaFoldDB" id="A0A0D2CWM4"/>
<accession>A0A0D2CWM4</accession>
<feature type="region of interest" description="Disordered" evidence="2">
    <location>
        <begin position="99"/>
        <end position="170"/>
    </location>
</feature>
<feature type="compositionally biased region" description="Polar residues" evidence="2">
    <location>
        <begin position="333"/>
        <end position="351"/>
    </location>
</feature>
<feature type="compositionally biased region" description="Polar residues" evidence="2">
    <location>
        <begin position="262"/>
        <end position="274"/>
    </location>
</feature>
<evidence type="ECO:0000313" key="4">
    <source>
        <dbReference type="Proteomes" id="UP000054266"/>
    </source>
</evidence>
<protein>
    <submittedName>
        <fullName evidence="3">Uncharacterized protein</fullName>
    </submittedName>
</protein>
<feature type="region of interest" description="Disordered" evidence="2">
    <location>
        <begin position="1"/>
        <end position="79"/>
    </location>
</feature>
<feature type="compositionally biased region" description="Polar residues" evidence="2">
    <location>
        <begin position="60"/>
        <end position="74"/>
    </location>
</feature>
<dbReference type="EMBL" id="KN846958">
    <property type="protein sequence ID" value="KIW69566.1"/>
    <property type="molecule type" value="Genomic_DNA"/>
</dbReference>
<feature type="compositionally biased region" description="Polar residues" evidence="2">
    <location>
        <begin position="120"/>
        <end position="135"/>
    </location>
</feature>
<feature type="compositionally biased region" description="Polar residues" evidence="2">
    <location>
        <begin position="445"/>
        <end position="454"/>
    </location>
</feature>
<feature type="compositionally biased region" description="Polar residues" evidence="2">
    <location>
        <begin position="1027"/>
        <end position="1039"/>
    </location>
</feature>
<feature type="region of interest" description="Disordered" evidence="2">
    <location>
        <begin position="255"/>
        <end position="527"/>
    </location>
</feature>
<feature type="compositionally biased region" description="Polar residues" evidence="2">
    <location>
        <begin position="420"/>
        <end position="436"/>
    </location>
</feature>